<evidence type="ECO:0000256" key="8">
    <source>
        <dbReference type="SAM" id="SignalP"/>
    </source>
</evidence>
<evidence type="ECO:0000256" key="7">
    <source>
        <dbReference type="ARBA" id="ARBA00023098"/>
    </source>
</evidence>
<sequence length="276" mass="30664">MVFTVRTHEVVALFLVVCISLLPSALSTAPQVPCFFIFGDSIVDNGNNNRLKTTTKVNYQPYAELLGFKSAIPPFATAKGTNNQSVNYASGSAGIRNETGKQLGQRISMNEQLLHHNVTVSRIARLLGNTPSRKDHLCKCLYYMVVGSNDYINNYFKPEYYSTSKKYSTKEYAAVLTREYSQQLKALIKSLNNHLPDAQFIYVPALELSEHIPVPGIKFLLKPCCEVSKTTGLCVRGKDPCPDRALHLFFDNFHPTSAAYKAAAAGAYAEILRLIQ</sequence>
<dbReference type="AlphaFoldDB" id="A0AAE1W9Y1"/>
<dbReference type="GO" id="GO:0016042">
    <property type="term" value="P:lipid catabolic process"/>
    <property type="evidence" value="ECO:0007669"/>
    <property type="project" value="UniProtKB-KW"/>
</dbReference>
<reference evidence="9" key="2">
    <citation type="journal article" date="2024" name="Plant">
        <title>Genomic evolution and insights into agronomic trait innovations of Sesamum species.</title>
        <authorList>
            <person name="Miao H."/>
            <person name="Wang L."/>
            <person name="Qu L."/>
            <person name="Liu H."/>
            <person name="Sun Y."/>
            <person name="Le M."/>
            <person name="Wang Q."/>
            <person name="Wei S."/>
            <person name="Zheng Y."/>
            <person name="Lin W."/>
            <person name="Duan Y."/>
            <person name="Cao H."/>
            <person name="Xiong S."/>
            <person name="Wang X."/>
            <person name="Wei L."/>
            <person name="Li C."/>
            <person name="Ma Q."/>
            <person name="Ju M."/>
            <person name="Zhao R."/>
            <person name="Li G."/>
            <person name="Mu C."/>
            <person name="Tian Q."/>
            <person name="Mei H."/>
            <person name="Zhang T."/>
            <person name="Gao T."/>
            <person name="Zhang H."/>
        </authorList>
    </citation>
    <scope>NUCLEOTIDE SEQUENCE</scope>
    <source>
        <strain evidence="9">K16</strain>
    </source>
</reference>
<dbReference type="SUPFAM" id="SSF52266">
    <property type="entry name" value="SGNH hydrolase"/>
    <property type="match status" value="1"/>
</dbReference>
<keyword evidence="3" id="KW-0964">Secreted</keyword>
<evidence type="ECO:0000256" key="5">
    <source>
        <dbReference type="ARBA" id="ARBA00022801"/>
    </source>
</evidence>
<dbReference type="Gene3D" id="3.40.50.1110">
    <property type="entry name" value="SGNH hydrolase"/>
    <property type="match status" value="1"/>
</dbReference>
<dbReference type="InterPro" id="IPR051238">
    <property type="entry name" value="GDSL_esterase/lipase"/>
</dbReference>
<dbReference type="Pfam" id="PF00657">
    <property type="entry name" value="Lipase_GDSL"/>
    <property type="match status" value="2"/>
</dbReference>
<feature type="chain" id="PRO_5042103591" evidence="8">
    <location>
        <begin position="28"/>
        <end position="276"/>
    </location>
</feature>
<evidence type="ECO:0000313" key="10">
    <source>
        <dbReference type="Proteomes" id="UP001289374"/>
    </source>
</evidence>
<evidence type="ECO:0000313" key="9">
    <source>
        <dbReference type="EMBL" id="KAK4389472.1"/>
    </source>
</evidence>
<keyword evidence="4 8" id="KW-0732">Signal</keyword>
<comment type="similarity">
    <text evidence="2">Belongs to the 'GDSL' lipolytic enzyme family.</text>
</comment>
<dbReference type="PANTHER" id="PTHR45650:SF80">
    <property type="entry name" value="FINGER PROTEIN, PUTATIVE-RELATED"/>
    <property type="match status" value="1"/>
</dbReference>
<reference evidence="9" key="1">
    <citation type="submission" date="2020-06" db="EMBL/GenBank/DDBJ databases">
        <authorList>
            <person name="Li T."/>
            <person name="Hu X."/>
            <person name="Zhang T."/>
            <person name="Song X."/>
            <person name="Zhang H."/>
            <person name="Dai N."/>
            <person name="Sheng W."/>
            <person name="Hou X."/>
            <person name="Wei L."/>
        </authorList>
    </citation>
    <scope>NUCLEOTIDE SEQUENCE</scope>
    <source>
        <strain evidence="9">K16</strain>
        <tissue evidence="9">Leaf</tissue>
    </source>
</reference>
<comment type="caution">
    <text evidence="9">The sequence shown here is derived from an EMBL/GenBank/DDBJ whole genome shotgun (WGS) entry which is preliminary data.</text>
</comment>
<dbReference type="EMBL" id="JACGWL010000013">
    <property type="protein sequence ID" value="KAK4389472.1"/>
    <property type="molecule type" value="Genomic_DNA"/>
</dbReference>
<name>A0AAE1W9Y1_9LAMI</name>
<dbReference type="PANTHER" id="PTHR45650">
    <property type="entry name" value="GDSL-LIKE LIPASE/ACYLHYDROLASE-RELATED"/>
    <property type="match status" value="1"/>
</dbReference>
<accession>A0AAE1W9Y1</accession>
<dbReference type="InterPro" id="IPR001087">
    <property type="entry name" value="GDSL"/>
</dbReference>
<evidence type="ECO:0000256" key="4">
    <source>
        <dbReference type="ARBA" id="ARBA00022729"/>
    </source>
</evidence>
<keyword evidence="6" id="KW-0442">Lipid degradation</keyword>
<evidence type="ECO:0000256" key="1">
    <source>
        <dbReference type="ARBA" id="ARBA00004613"/>
    </source>
</evidence>
<feature type="signal peptide" evidence="8">
    <location>
        <begin position="1"/>
        <end position="27"/>
    </location>
</feature>
<evidence type="ECO:0000256" key="2">
    <source>
        <dbReference type="ARBA" id="ARBA00008668"/>
    </source>
</evidence>
<dbReference type="GO" id="GO:0005576">
    <property type="term" value="C:extracellular region"/>
    <property type="evidence" value="ECO:0007669"/>
    <property type="project" value="UniProtKB-SubCell"/>
</dbReference>
<organism evidence="9 10">
    <name type="scientific">Sesamum angolense</name>
    <dbReference type="NCBI Taxonomy" id="2727404"/>
    <lineage>
        <taxon>Eukaryota</taxon>
        <taxon>Viridiplantae</taxon>
        <taxon>Streptophyta</taxon>
        <taxon>Embryophyta</taxon>
        <taxon>Tracheophyta</taxon>
        <taxon>Spermatophyta</taxon>
        <taxon>Magnoliopsida</taxon>
        <taxon>eudicotyledons</taxon>
        <taxon>Gunneridae</taxon>
        <taxon>Pentapetalae</taxon>
        <taxon>asterids</taxon>
        <taxon>lamiids</taxon>
        <taxon>Lamiales</taxon>
        <taxon>Pedaliaceae</taxon>
        <taxon>Sesamum</taxon>
    </lineage>
</organism>
<evidence type="ECO:0000256" key="3">
    <source>
        <dbReference type="ARBA" id="ARBA00022525"/>
    </source>
</evidence>
<keyword evidence="5" id="KW-0378">Hydrolase</keyword>
<dbReference type="GO" id="GO:0016788">
    <property type="term" value="F:hydrolase activity, acting on ester bonds"/>
    <property type="evidence" value="ECO:0007669"/>
    <property type="project" value="InterPro"/>
</dbReference>
<dbReference type="Proteomes" id="UP001289374">
    <property type="component" value="Unassembled WGS sequence"/>
</dbReference>
<evidence type="ECO:0000256" key="6">
    <source>
        <dbReference type="ARBA" id="ARBA00022963"/>
    </source>
</evidence>
<proteinExistence type="inferred from homology"/>
<gene>
    <name evidence="9" type="ORF">Sango_2284200</name>
</gene>
<comment type="subcellular location">
    <subcellularLocation>
        <location evidence="1">Secreted</location>
    </subcellularLocation>
</comment>
<dbReference type="InterPro" id="IPR036514">
    <property type="entry name" value="SGNH_hydro_sf"/>
</dbReference>
<keyword evidence="10" id="KW-1185">Reference proteome</keyword>
<protein>
    <submittedName>
        <fullName evidence="9">GDSL esterase/lipase</fullName>
    </submittedName>
</protein>
<keyword evidence="7" id="KW-0443">Lipid metabolism</keyword>